<reference evidence="1" key="1">
    <citation type="submission" date="2023-03" db="EMBL/GenBank/DDBJ databases">
        <authorList>
            <person name="Steffen K."/>
            <person name="Cardenas P."/>
        </authorList>
    </citation>
    <scope>NUCLEOTIDE SEQUENCE</scope>
</reference>
<proteinExistence type="predicted"/>
<organism evidence="1 2">
    <name type="scientific">Geodia barretti</name>
    <name type="common">Barrett's horny sponge</name>
    <dbReference type="NCBI Taxonomy" id="519541"/>
    <lineage>
        <taxon>Eukaryota</taxon>
        <taxon>Metazoa</taxon>
        <taxon>Porifera</taxon>
        <taxon>Demospongiae</taxon>
        <taxon>Heteroscleromorpha</taxon>
        <taxon>Tetractinellida</taxon>
        <taxon>Astrophorina</taxon>
        <taxon>Geodiidae</taxon>
        <taxon>Geodia</taxon>
    </lineage>
</organism>
<gene>
    <name evidence="1" type="ORF">GBAR_LOCUS9397</name>
</gene>
<dbReference type="EMBL" id="CASHTH010001418">
    <property type="protein sequence ID" value="CAI8015100.1"/>
    <property type="molecule type" value="Genomic_DNA"/>
</dbReference>
<dbReference type="AlphaFoldDB" id="A0AA35WI24"/>
<sequence length="136" mass="15084">MLLAELGSTSGKNQFTRINFDGIVRTDTNFAIIGGTEAIETRMQNYFATAKTDADRDLTTALRLAVETWAIGKELSSRESEETESEETQIDTTQMYEIIDTAREEGEIEVGVLETAQPEASKFRLLTSQEIEAALP</sequence>
<protein>
    <submittedName>
        <fullName evidence="1">Uncharacterized protein</fullName>
    </submittedName>
</protein>
<keyword evidence="2" id="KW-1185">Reference proteome</keyword>
<name>A0AA35WI24_GEOBA</name>
<accession>A0AA35WI24</accession>
<evidence type="ECO:0000313" key="1">
    <source>
        <dbReference type="EMBL" id="CAI8015100.1"/>
    </source>
</evidence>
<evidence type="ECO:0000313" key="2">
    <source>
        <dbReference type="Proteomes" id="UP001174909"/>
    </source>
</evidence>
<dbReference type="Gene3D" id="3.60.20.10">
    <property type="entry name" value="Glutamine Phosphoribosylpyrophosphate, subunit 1, domain 1"/>
    <property type="match status" value="1"/>
</dbReference>
<comment type="caution">
    <text evidence="1">The sequence shown here is derived from an EMBL/GenBank/DDBJ whole genome shotgun (WGS) entry which is preliminary data.</text>
</comment>
<dbReference type="InterPro" id="IPR029055">
    <property type="entry name" value="Ntn_hydrolases_N"/>
</dbReference>
<dbReference type="Proteomes" id="UP001174909">
    <property type="component" value="Unassembled WGS sequence"/>
</dbReference>